<dbReference type="HOGENOM" id="CLU_000604_17_2_1"/>
<dbReference type="Pfam" id="PF00664">
    <property type="entry name" value="ABC_membrane"/>
    <property type="match status" value="2"/>
</dbReference>
<feature type="domain" description="ABC transmembrane type-1" evidence="14">
    <location>
        <begin position="706"/>
        <end position="992"/>
    </location>
</feature>
<dbReference type="OrthoDB" id="6500128at2759"/>
<evidence type="ECO:0000256" key="9">
    <source>
        <dbReference type="ARBA" id="ARBA00023136"/>
    </source>
</evidence>
<feature type="transmembrane region" description="Helical" evidence="12">
    <location>
        <begin position="932"/>
        <end position="952"/>
    </location>
</feature>
<dbReference type="InterPro" id="IPR017871">
    <property type="entry name" value="ABC_transporter-like_CS"/>
</dbReference>
<feature type="transmembrane region" description="Helical" evidence="12">
    <location>
        <begin position="48"/>
        <end position="71"/>
    </location>
</feature>
<dbReference type="Gene3D" id="3.40.50.300">
    <property type="entry name" value="P-loop containing nucleotide triphosphate hydrolases"/>
    <property type="match status" value="2"/>
</dbReference>
<feature type="domain" description="ABC transporter" evidence="13">
    <location>
        <begin position="1029"/>
        <end position="1268"/>
    </location>
</feature>
<sequence length="1271" mass="138582">MDEYNEKQSVSIDKEQEIILDRQLNGLQDDVERERIGLWPYIRKRDRLVIVLSALSGIVAGAANPFISLFFGQLTGVFVNFANGSISQGELLGRTNQFAWYFVYLAVVEFMSAYICTVGFYWSGERIVRRLRRTYLEAIVRQNMSFFDTISIGQLTTHITSDMIEVQEALTSKLALALTAGANFLSAFIIAFVMSPLLAMILCSILVAMTLVTLTSSRFAIKNSKISKNFYSVGSNIAHEAISNIKHVVASNSQKQLADKYDIFLRGAEKYGIRSRAYMALAFGWSSGMPNFAYALGFYAGAQILSRGHSNVSAVVATTITVVNGAFAMVRVIPLLESFVSSMSSISATLKIIHRQSPMDPFSTSGIVPSTLKGDIELEGVEVIYPSRRQTQALKGVTISIPALKTTALVGLSGCGKSTILGLLERFYEPTAGSIRLDGIKLEDLNLQWLRRQIAYVGQDPTLFSTTIFENIRHGLLNSAFYRQDADGDRARVIAAAKLAYAHDFIMALPDRYDTEIRDKGHSLSGGQRQRIAIARGIVADPKILLLDEATAALDTHSEQMIQQALENVTKARTTIVIAHRLSTIRNADNVIVMQAGEVVEQGTHASLLAQRGLYASFVEKHQMSNAAKSDGDSSSGTKFDEKRGATSLDESRLDSAEFDVNLEDDGKAGSGKSQAIDEEDNTQSVWNALKIILELNRPERWYLSGGMITSILASATLIIPAIWYANILNAFSLTNAQEMVRTTSFWCLIFTVTGVYGFIVGILNGTFFAVSTERLGRRVRGATLSIILRQNIGFFDNKAHDLGRMASMLNSSATDLTGLSGVVIGSIITFISTIVLALALGFANGWKLSLFCLPLIPLLAGLGWVRLKVIMVFDSKIRLAGEEAAAYAGEVVGAIRVVASGGLEKHVLDNYRTMQAIQAAKSLVPILRTSALYAASQGINFLASALAFWYGSILLARGEYTLTQYYICLIGLVWGAAVAGALFNFAPNMSKAALAACELQRLFDRTPEIDSWSKGGTRVSRETSEGHIRLENISFAYPSSPNTMILRDVSLDIPVGKFTAIVGASGSGKSTILGLLERFYDPARGRITLDGRNIQNLNLNSYRRMISLVSQEPAVFSGSVRENLLIGQDALACIDEEQMIASCRDANIYDFIKSLPEGFDTAVGSGGSMLSGGQKQRLTIARALLRNSPILLLDEATAALDSHSEQSVLTALEATSRGRTTVAIAHRLATVQHADIIYVLDKGRVVEQGTHLELLQLHGVYSDLVRSQGL</sequence>
<dbReference type="SUPFAM" id="SSF90123">
    <property type="entry name" value="ABC transporter transmembrane region"/>
    <property type="match status" value="2"/>
</dbReference>
<dbReference type="InterPro" id="IPR003439">
    <property type="entry name" value="ABC_transporter-like_ATP-bd"/>
</dbReference>
<dbReference type="PANTHER" id="PTHR43394">
    <property type="entry name" value="ATP-DEPENDENT PERMEASE MDL1, MITOCHONDRIAL"/>
    <property type="match status" value="1"/>
</dbReference>
<accession>N1PCA1</accession>
<evidence type="ECO:0000259" key="13">
    <source>
        <dbReference type="PROSITE" id="PS50893"/>
    </source>
</evidence>
<feature type="transmembrane region" description="Helical" evidence="12">
    <location>
        <begin position="174"/>
        <end position="193"/>
    </location>
</feature>
<feature type="transmembrane region" description="Helical" evidence="12">
    <location>
        <begin position="278"/>
        <end position="300"/>
    </location>
</feature>
<protein>
    <recommendedName>
        <fullName evidence="17">ABC transporter-like protein</fullName>
    </recommendedName>
</protein>
<dbReference type="PROSITE" id="PS00211">
    <property type="entry name" value="ABC_TRANSPORTER_1"/>
    <property type="match status" value="2"/>
</dbReference>
<dbReference type="PROSITE" id="PS50893">
    <property type="entry name" value="ABC_TRANSPORTER_2"/>
    <property type="match status" value="2"/>
</dbReference>
<dbReference type="PANTHER" id="PTHR43394:SF11">
    <property type="entry name" value="ATP-BINDING CASSETTE TRANSPORTER"/>
    <property type="match status" value="1"/>
</dbReference>
<feature type="domain" description="ABC transmembrane type-1" evidence="14">
    <location>
        <begin position="51"/>
        <end position="341"/>
    </location>
</feature>
<evidence type="ECO:0000256" key="6">
    <source>
        <dbReference type="ARBA" id="ARBA00022741"/>
    </source>
</evidence>
<keyword evidence="3" id="KW-0813">Transport</keyword>
<evidence type="ECO:0000256" key="5">
    <source>
        <dbReference type="ARBA" id="ARBA00022737"/>
    </source>
</evidence>
<dbReference type="InterPro" id="IPR027417">
    <property type="entry name" value="P-loop_NTPase"/>
</dbReference>
<dbReference type="Pfam" id="PF00005">
    <property type="entry name" value="ABC_tran"/>
    <property type="match status" value="2"/>
</dbReference>
<dbReference type="EMBL" id="KB446544">
    <property type="protein sequence ID" value="EME40073.1"/>
    <property type="molecule type" value="Genomic_DNA"/>
</dbReference>
<dbReference type="Proteomes" id="UP000016933">
    <property type="component" value="Unassembled WGS sequence"/>
</dbReference>
<dbReference type="InterPro" id="IPR039421">
    <property type="entry name" value="Type_1_exporter"/>
</dbReference>
<organism evidence="15 16">
    <name type="scientific">Dothistroma septosporum (strain NZE10 / CBS 128990)</name>
    <name type="common">Red band needle blight fungus</name>
    <name type="synonym">Mycosphaerella pini</name>
    <dbReference type="NCBI Taxonomy" id="675120"/>
    <lineage>
        <taxon>Eukaryota</taxon>
        <taxon>Fungi</taxon>
        <taxon>Dikarya</taxon>
        <taxon>Ascomycota</taxon>
        <taxon>Pezizomycotina</taxon>
        <taxon>Dothideomycetes</taxon>
        <taxon>Dothideomycetidae</taxon>
        <taxon>Mycosphaerellales</taxon>
        <taxon>Mycosphaerellaceae</taxon>
        <taxon>Dothistroma</taxon>
    </lineage>
</organism>
<evidence type="ECO:0000313" key="15">
    <source>
        <dbReference type="EMBL" id="EME40073.1"/>
    </source>
</evidence>
<keyword evidence="16" id="KW-1185">Reference proteome</keyword>
<dbReference type="OMA" id="IRIRMLK"/>
<feature type="compositionally biased region" description="Polar residues" evidence="11">
    <location>
        <begin position="625"/>
        <end position="638"/>
    </location>
</feature>
<dbReference type="GO" id="GO:0005743">
    <property type="term" value="C:mitochondrial inner membrane"/>
    <property type="evidence" value="ECO:0007669"/>
    <property type="project" value="TreeGrafter"/>
</dbReference>
<evidence type="ECO:0000256" key="8">
    <source>
        <dbReference type="ARBA" id="ARBA00022989"/>
    </source>
</evidence>
<keyword evidence="9 12" id="KW-0472">Membrane</keyword>
<feature type="transmembrane region" description="Helical" evidence="12">
    <location>
        <begin position="817"/>
        <end position="843"/>
    </location>
</feature>
<evidence type="ECO:0000256" key="12">
    <source>
        <dbReference type="SAM" id="Phobius"/>
    </source>
</evidence>
<name>N1PCA1_DOTSN</name>
<dbReference type="CDD" id="cd18578">
    <property type="entry name" value="ABC_6TM_Pgp_ABCB1_D2_like"/>
    <property type="match status" value="1"/>
</dbReference>
<evidence type="ECO:0000313" key="16">
    <source>
        <dbReference type="Proteomes" id="UP000016933"/>
    </source>
</evidence>
<dbReference type="InterPro" id="IPR011527">
    <property type="entry name" value="ABC1_TM_dom"/>
</dbReference>
<feature type="domain" description="ABC transporter" evidence="13">
    <location>
        <begin position="376"/>
        <end position="621"/>
    </location>
</feature>
<evidence type="ECO:0000256" key="11">
    <source>
        <dbReference type="SAM" id="MobiDB-lite"/>
    </source>
</evidence>
<feature type="transmembrane region" description="Helical" evidence="12">
    <location>
        <begin position="744"/>
        <end position="771"/>
    </location>
</feature>
<dbReference type="PROSITE" id="PS50929">
    <property type="entry name" value="ABC_TM1F"/>
    <property type="match status" value="2"/>
</dbReference>
<comment type="subcellular location">
    <subcellularLocation>
        <location evidence="1">Membrane</location>
        <topology evidence="1">Multi-pass membrane protein</topology>
    </subcellularLocation>
</comment>
<gene>
    <name evidence="15" type="ORF">DOTSEDRAFT_47539</name>
</gene>
<keyword evidence="10" id="KW-0325">Glycoprotein</keyword>
<evidence type="ECO:0000256" key="1">
    <source>
        <dbReference type="ARBA" id="ARBA00004141"/>
    </source>
</evidence>
<evidence type="ECO:0000256" key="7">
    <source>
        <dbReference type="ARBA" id="ARBA00022840"/>
    </source>
</evidence>
<feature type="compositionally biased region" description="Basic and acidic residues" evidence="11">
    <location>
        <begin position="639"/>
        <end position="650"/>
    </location>
</feature>
<dbReference type="GO" id="GO:0090374">
    <property type="term" value="P:oligopeptide export from mitochondrion"/>
    <property type="evidence" value="ECO:0007669"/>
    <property type="project" value="TreeGrafter"/>
</dbReference>
<keyword evidence="7" id="KW-0067">ATP-binding</keyword>
<feature type="region of interest" description="Disordered" evidence="11">
    <location>
        <begin position="625"/>
        <end position="650"/>
    </location>
</feature>
<evidence type="ECO:0000256" key="2">
    <source>
        <dbReference type="ARBA" id="ARBA00007577"/>
    </source>
</evidence>
<feature type="transmembrane region" description="Helical" evidence="12">
    <location>
        <begin position="964"/>
        <end position="986"/>
    </location>
</feature>
<dbReference type="GO" id="GO:0005524">
    <property type="term" value="F:ATP binding"/>
    <property type="evidence" value="ECO:0007669"/>
    <property type="project" value="UniProtKB-KW"/>
</dbReference>
<dbReference type="InterPro" id="IPR003593">
    <property type="entry name" value="AAA+_ATPase"/>
</dbReference>
<feature type="transmembrane region" description="Helical" evidence="12">
    <location>
        <begin position="312"/>
        <end position="333"/>
    </location>
</feature>
<dbReference type="eggNOG" id="KOG0055">
    <property type="taxonomic scope" value="Eukaryota"/>
</dbReference>
<feature type="transmembrane region" description="Helical" evidence="12">
    <location>
        <begin position="849"/>
        <end position="868"/>
    </location>
</feature>
<dbReference type="GO" id="GO:0016887">
    <property type="term" value="F:ATP hydrolysis activity"/>
    <property type="evidence" value="ECO:0007669"/>
    <property type="project" value="InterPro"/>
</dbReference>
<evidence type="ECO:0000256" key="4">
    <source>
        <dbReference type="ARBA" id="ARBA00022692"/>
    </source>
</evidence>
<dbReference type="AlphaFoldDB" id="N1PCA1"/>
<evidence type="ECO:0000256" key="10">
    <source>
        <dbReference type="ARBA" id="ARBA00023180"/>
    </source>
</evidence>
<dbReference type="STRING" id="675120.N1PCA1"/>
<dbReference type="GO" id="GO:0015421">
    <property type="term" value="F:ABC-type oligopeptide transporter activity"/>
    <property type="evidence" value="ECO:0007669"/>
    <property type="project" value="TreeGrafter"/>
</dbReference>
<dbReference type="CDD" id="cd18577">
    <property type="entry name" value="ABC_6TM_Pgp_ABCB1_D1_like"/>
    <property type="match status" value="1"/>
</dbReference>
<keyword evidence="6" id="KW-0547">Nucleotide-binding</keyword>
<feature type="transmembrane region" description="Helical" evidence="12">
    <location>
        <begin position="98"/>
        <end position="123"/>
    </location>
</feature>
<reference evidence="16" key="1">
    <citation type="journal article" date="2012" name="PLoS Genet.">
        <title>The genomes of the fungal plant pathogens Cladosporium fulvum and Dothistroma septosporum reveal adaptation to different hosts and lifestyles but also signatures of common ancestry.</title>
        <authorList>
            <person name="de Wit P.J.G.M."/>
            <person name="van der Burgt A."/>
            <person name="Oekmen B."/>
            <person name="Stergiopoulos I."/>
            <person name="Abd-Elsalam K.A."/>
            <person name="Aerts A.L."/>
            <person name="Bahkali A.H."/>
            <person name="Beenen H.G."/>
            <person name="Chettri P."/>
            <person name="Cox M.P."/>
            <person name="Datema E."/>
            <person name="de Vries R.P."/>
            <person name="Dhillon B."/>
            <person name="Ganley A.R."/>
            <person name="Griffiths S.A."/>
            <person name="Guo Y."/>
            <person name="Hamelin R.C."/>
            <person name="Henrissat B."/>
            <person name="Kabir M.S."/>
            <person name="Jashni M.K."/>
            <person name="Kema G."/>
            <person name="Klaubauf S."/>
            <person name="Lapidus A."/>
            <person name="Levasseur A."/>
            <person name="Lindquist E."/>
            <person name="Mehrabi R."/>
            <person name="Ohm R.A."/>
            <person name="Owen T.J."/>
            <person name="Salamov A."/>
            <person name="Schwelm A."/>
            <person name="Schijlen E."/>
            <person name="Sun H."/>
            <person name="van den Burg H.A."/>
            <person name="van Ham R.C.H.J."/>
            <person name="Zhang S."/>
            <person name="Goodwin S.B."/>
            <person name="Grigoriev I.V."/>
            <person name="Collemare J."/>
            <person name="Bradshaw R.E."/>
        </authorList>
    </citation>
    <scope>NUCLEOTIDE SEQUENCE [LARGE SCALE GENOMIC DNA]</scope>
    <source>
        <strain evidence="16">NZE10 / CBS 128990</strain>
    </source>
</reference>
<dbReference type="CDD" id="cd03249">
    <property type="entry name" value="ABC_MTABC3_MDL1_MDL2"/>
    <property type="match status" value="1"/>
</dbReference>
<evidence type="ECO:0008006" key="17">
    <source>
        <dbReference type="Google" id="ProtNLM"/>
    </source>
</evidence>
<feature type="transmembrane region" description="Helical" evidence="12">
    <location>
        <begin position="199"/>
        <end position="221"/>
    </location>
</feature>
<dbReference type="SMART" id="SM00382">
    <property type="entry name" value="AAA"/>
    <property type="match status" value="2"/>
</dbReference>
<keyword evidence="4 12" id="KW-0812">Transmembrane</keyword>
<comment type="similarity">
    <text evidence="2">Belongs to the ABC transporter superfamily. ABCB family. Multidrug resistance exporter (TC 3.A.1.201) subfamily.</text>
</comment>
<keyword evidence="8 12" id="KW-1133">Transmembrane helix</keyword>
<feature type="transmembrane region" description="Helical" evidence="12">
    <location>
        <begin position="702"/>
        <end position="724"/>
    </location>
</feature>
<evidence type="ECO:0000256" key="3">
    <source>
        <dbReference type="ARBA" id="ARBA00022448"/>
    </source>
</evidence>
<dbReference type="SUPFAM" id="SSF52540">
    <property type="entry name" value="P-loop containing nucleoside triphosphate hydrolases"/>
    <property type="match status" value="2"/>
</dbReference>
<dbReference type="InterPro" id="IPR036640">
    <property type="entry name" value="ABC1_TM_sf"/>
</dbReference>
<proteinExistence type="inferred from homology"/>
<reference evidence="15 16" key="2">
    <citation type="journal article" date="2012" name="PLoS Pathog.">
        <title>Diverse lifestyles and strategies of plant pathogenesis encoded in the genomes of eighteen Dothideomycetes fungi.</title>
        <authorList>
            <person name="Ohm R.A."/>
            <person name="Feau N."/>
            <person name="Henrissat B."/>
            <person name="Schoch C.L."/>
            <person name="Horwitz B.A."/>
            <person name="Barry K.W."/>
            <person name="Condon B.J."/>
            <person name="Copeland A.C."/>
            <person name="Dhillon B."/>
            <person name="Glaser F."/>
            <person name="Hesse C.N."/>
            <person name="Kosti I."/>
            <person name="LaButti K."/>
            <person name="Lindquist E.A."/>
            <person name="Lucas S."/>
            <person name="Salamov A.A."/>
            <person name="Bradshaw R.E."/>
            <person name="Ciuffetti L."/>
            <person name="Hamelin R.C."/>
            <person name="Kema G.H.J."/>
            <person name="Lawrence C."/>
            <person name="Scott J.A."/>
            <person name="Spatafora J.W."/>
            <person name="Turgeon B.G."/>
            <person name="de Wit P.J.G.M."/>
            <person name="Zhong S."/>
            <person name="Goodwin S.B."/>
            <person name="Grigoriev I.V."/>
        </authorList>
    </citation>
    <scope>NUCLEOTIDE SEQUENCE [LARGE SCALE GENOMIC DNA]</scope>
    <source>
        <strain evidence="16">NZE10 / CBS 128990</strain>
    </source>
</reference>
<keyword evidence="5" id="KW-0677">Repeat</keyword>
<evidence type="ECO:0000259" key="14">
    <source>
        <dbReference type="PROSITE" id="PS50929"/>
    </source>
</evidence>
<dbReference type="FunFam" id="3.40.50.300:FF:000240">
    <property type="entry name" value="ABC transporter B family member 20"/>
    <property type="match status" value="2"/>
</dbReference>
<dbReference type="Gene3D" id="1.20.1560.10">
    <property type="entry name" value="ABC transporter type 1, transmembrane domain"/>
    <property type="match status" value="1"/>
</dbReference>